<name>A0A6F8X2P1_9VIRU</name>
<dbReference type="Proteomes" id="UP000501113">
    <property type="component" value="Segment"/>
</dbReference>
<dbReference type="SUPFAM" id="SSF52833">
    <property type="entry name" value="Thioredoxin-like"/>
    <property type="match status" value="1"/>
</dbReference>
<dbReference type="EMBL" id="LC534415">
    <property type="protein sequence ID" value="BCB67499.1"/>
    <property type="molecule type" value="Genomic_DNA"/>
</dbReference>
<protein>
    <recommendedName>
        <fullName evidence="2">Thioredoxin domain-containing protein</fullName>
    </recommendedName>
</protein>
<sequence>MDNFTYPISYAIISDFTEEGLLHLNLRPCLLVIGSNSCTYCLKLVPEIHKLIEPLDTLGVRIIIAQPFDGESEAEKAVIKKLPKLLKSKTINLPTLVFIDISGKTNIWEGYEISSKILKNIKLAL</sequence>
<accession>A0A6F8X2P1</accession>
<evidence type="ECO:0008006" key="2">
    <source>
        <dbReference type="Google" id="ProtNLM"/>
    </source>
</evidence>
<reference evidence="1" key="1">
    <citation type="journal article" date="2021" name="Microbiol. Resour. Announc.">
        <title>Genome Sequence of Lymphocystis Disease Virus 2 LCDV-JP_Oita_2018, Isolated from a Diseased Japanese Flounder (Paralichthys olivaceus) in Japan.</title>
        <authorList>
            <person name="Kawato S."/>
            <person name="Nozaki R."/>
            <person name="Hirono I."/>
            <person name="Kondo H."/>
        </authorList>
    </citation>
    <scope>NUCLEOTIDE SEQUENCE</scope>
    <source>
        <strain evidence="1">LCDV-JP_Oita_2018</strain>
    </source>
</reference>
<evidence type="ECO:0000313" key="1">
    <source>
        <dbReference type="EMBL" id="BCB67499.1"/>
    </source>
</evidence>
<organism evidence="1">
    <name type="scientific">Lymphocystis disease virus 2</name>
    <dbReference type="NCBI Taxonomy" id="159183"/>
    <lineage>
        <taxon>Viruses</taxon>
        <taxon>Varidnaviria</taxon>
        <taxon>Bamfordvirae</taxon>
        <taxon>Nucleocytoviricota</taxon>
        <taxon>Megaviricetes</taxon>
        <taxon>Pimascovirales</taxon>
        <taxon>Pimascovirales incertae sedis</taxon>
        <taxon>Iridoviridae</taxon>
        <taxon>Alphairidovirinae</taxon>
        <taxon>Lymphocystivirus</taxon>
        <taxon>Lymphocystivirus paralichthys1</taxon>
    </lineage>
</organism>
<proteinExistence type="predicted"/>
<dbReference type="InterPro" id="IPR036249">
    <property type="entry name" value="Thioredoxin-like_sf"/>
</dbReference>